<comment type="subcellular location">
    <subcellularLocation>
        <location evidence="2">Cell membrane</location>
        <topology evidence="2">Multi-pass membrane protein</topology>
    </subcellularLocation>
</comment>
<keyword evidence="8" id="KW-0547">Nucleotide-binding</keyword>
<comment type="caution">
    <text evidence="18">The sequence shown here is derived from an EMBL/GenBank/DDBJ whole genome shotgun (WGS) entry which is preliminary data.</text>
</comment>
<dbReference type="InterPro" id="IPR003660">
    <property type="entry name" value="HAMP_dom"/>
</dbReference>
<evidence type="ECO:0000256" key="14">
    <source>
        <dbReference type="SAM" id="Coils"/>
    </source>
</evidence>
<dbReference type="Gene3D" id="1.10.287.130">
    <property type="match status" value="1"/>
</dbReference>
<dbReference type="Gene3D" id="6.10.340.10">
    <property type="match status" value="1"/>
</dbReference>
<proteinExistence type="predicted"/>
<evidence type="ECO:0000313" key="18">
    <source>
        <dbReference type="EMBL" id="MBD2611844.1"/>
    </source>
</evidence>
<dbReference type="PANTHER" id="PTHR43065">
    <property type="entry name" value="SENSOR HISTIDINE KINASE"/>
    <property type="match status" value="1"/>
</dbReference>
<keyword evidence="13 15" id="KW-0472">Membrane</keyword>
<evidence type="ECO:0000256" key="6">
    <source>
        <dbReference type="ARBA" id="ARBA00022679"/>
    </source>
</evidence>
<evidence type="ECO:0000259" key="17">
    <source>
        <dbReference type="PROSITE" id="PS50885"/>
    </source>
</evidence>
<evidence type="ECO:0000256" key="2">
    <source>
        <dbReference type="ARBA" id="ARBA00004651"/>
    </source>
</evidence>
<dbReference type="InterPro" id="IPR003661">
    <property type="entry name" value="HisK_dim/P_dom"/>
</dbReference>
<dbReference type="PRINTS" id="PR00344">
    <property type="entry name" value="BCTRLSENSOR"/>
</dbReference>
<evidence type="ECO:0000256" key="1">
    <source>
        <dbReference type="ARBA" id="ARBA00000085"/>
    </source>
</evidence>
<sequence>MLLKALKRRSVSKQLPLHLILIVPFVLQIFAIVGLTGYLTITNGYKAVNAVASELRNEISVRIHQQILIYLEKPYIVNQTVASAISQGQINLSDIQALEHYFWRLAKQNTVDFLQVATFEGTNVLIERLPEEGFIVARTADESTFPNRKSYRLNNQGQRIELLKIQTFDPRTRPWYKAALKARQATWTEIFVASTSSSKATIALSEPIYSPTGKLLGVQSTNFRLLKIHDFLKSVKVGHTGQTFIMDKAGNLIASSVIKQPYKIDDSKIEQIPAKKIDNLTISLTAETLFQRFGNLSVIKDNQQLDFLLNGKRQFVQVSPIQDGRGIDWLSVVVLPESDFMAQINANTRTTIFLCLAALIIATVLGIYTSQWIARPIMFLSQASEAIASGAFYQNVQIFKVRELAILARSFNRMAQQLQESFTNLEQTNQQLEQRVEERTSELKNTLENLQRAQTQMIAEKMSSLGQLVAGVAHEINNPVSFIHGNVHHLSNYTQNLLELIQLYQTQYPNSISEIQDKIDDIDLEFITKDMVKILSSMKIGTERIREIVKSLRTFSRLDEAEVKQVDIHEGIETTLLILQHRLTANTKHPEIEVIRNYGNLPFVECYSGQLNQVFMNILINAIDAIDQAKAQRTSEEIQHNPSQITICTSVINLDWVEIAIADNGLGMSFDVQQRIFEPFFTTKPVGKGTGMGLSISYQIIIDKHNGKLNCFSSLGEGTTFVIEIPVKPLLWEKGKG</sequence>
<accession>A0ABR8H8E3</accession>
<dbReference type="RefSeq" id="WP_190949492.1">
    <property type="nucleotide sequence ID" value="NZ_JACJTC010000007.1"/>
</dbReference>
<keyword evidence="5" id="KW-0597">Phosphoprotein</keyword>
<dbReference type="SUPFAM" id="SSF55874">
    <property type="entry name" value="ATPase domain of HSP90 chaperone/DNA topoisomerase II/histidine kinase"/>
    <property type="match status" value="1"/>
</dbReference>
<evidence type="ECO:0000256" key="10">
    <source>
        <dbReference type="ARBA" id="ARBA00022840"/>
    </source>
</evidence>
<evidence type="ECO:0000256" key="5">
    <source>
        <dbReference type="ARBA" id="ARBA00022553"/>
    </source>
</evidence>
<evidence type="ECO:0000256" key="13">
    <source>
        <dbReference type="ARBA" id="ARBA00023136"/>
    </source>
</evidence>
<keyword evidence="12" id="KW-0902">Two-component regulatory system</keyword>
<dbReference type="PROSITE" id="PS50109">
    <property type="entry name" value="HIS_KIN"/>
    <property type="match status" value="1"/>
</dbReference>
<evidence type="ECO:0000256" key="7">
    <source>
        <dbReference type="ARBA" id="ARBA00022692"/>
    </source>
</evidence>
<dbReference type="InterPro" id="IPR036097">
    <property type="entry name" value="HisK_dim/P_sf"/>
</dbReference>
<dbReference type="InterPro" id="IPR033479">
    <property type="entry name" value="dCache_1"/>
</dbReference>
<dbReference type="SUPFAM" id="SSF47384">
    <property type="entry name" value="Homodimeric domain of signal transducing histidine kinase"/>
    <property type="match status" value="1"/>
</dbReference>
<keyword evidence="9 18" id="KW-0418">Kinase</keyword>
<evidence type="ECO:0000259" key="16">
    <source>
        <dbReference type="PROSITE" id="PS50109"/>
    </source>
</evidence>
<dbReference type="EC" id="2.7.13.3" evidence="3"/>
<dbReference type="InterPro" id="IPR036890">
    <property type="entry name" value="HATPase_C_sf"/>
</dbReference>
<dbReference type="PANTHER" id="PTHR43065:SF10">
    <property type="entry name" value="PEROXIDE STRESS-ACTIVATED HISTIDINE KINASE MAK3"/>
    <property type="match status" value="1"/>
</dbReference>
<dbReference type="Gene3D" id="3.30.565.10">
    <property type="entry name" value="Histidine kinase-like ATPase, C-terminal domain"/>
    <property type="match status" value="1"/>
</dbReference>
<dbReference type="Pfam" id="PF02518">
    <property type="entry name" value="HATPase_c"/>
    <property type="match status" value="1"/>
</dbReference>
<dbReference type="Gene3D" id="3.30.450.20">
    <property type="entry name" value="PAS domain"/>
    <property type="match status" value="1"/>
</dbReference>
<feature type="transmembrane region" description="Helical" evidence="15">
    <location>
        <begin position="20"/>
        <end position="41"/>
    </location>
</feature>
<keyword evidence="14" id="KW-0175">Coiled coil</keyword>
<dbReference type="GO" id="GO:0016301">
    <property type="term" value="F:kinase activity"/>
    <property type="evidence" value="ECO:0007669"/>
    <property type="project" value="UniProtKB-KW"/>
</dbReference>
<dbReference type="Pfam" id="PF02743">
    <property type="entry name" value="dCache_1"/>
    <property type="match status" value="1"/>
</dbReference>
<dbReference type="Pfam" id="PF00672">
    <property type="entry name" value="HAMP"/>
    <property type="match status" value="1"/>
</dbReference>
<dbReference type="Proteomes" id="UP000606396">
    <property type="component" value="Unassembled WGS sequence"/>
</dbReference>
<dbReference type="SMART" id="SM00388">
    <property type="entry name" value="HisKA"/>
    <property type="match status" value="1"/>
</dbReference>
<protein>
    <recommendedName>
        <fullName evidence="3">histidine kinase</fullName>
        <ecNumber evidence="3">2.7.13.3</ecNumber>
    </recommendedName>
</protein>
<dbReference type="CDD" id="cd00082">
    <property type="entry name" value="HisKA"/>
    <property type="match status" value="1"/>
</dbReference>
<feature type="coiled-coil region" evidence="14">
    <location>
        <begin position="408"/>
        <end position="460"/>
    </location>
</feature>
<comment type="catalytic activity">
    <reaction evidence="1">
        <text>ATP + protein L-histidine = ADP + protein N-phospho-L-histidine.</text>
        <dbReference type="EC" id="2.7.13.3"/>
    </reaction>
</comment>
<feature type="domain" description="HAMP" evidence="17">
    <location>
        <begin position="371"/>
        <end position="423"/>
    </location>
</feature>
<feature type="domain" description="Histidine kinase" evidence="16">
    <location>
        <begin position="471"/>
        <end position="729"/>
    </location>
</feature>
<dbReference type="InterPro" id="IPR005467">
    <property type="entry name" value="His_kinase_dom"/>
</dbReference>
<evidence type="ECO:0000256" key="4">
    <source>
        <dbReference type="ARBA" id="ARBA00022475"/>
    </source>
</evidence>
<dbReference type="CDD" id="cd12913">
    <property type="entry name" value="PDC1_MCP_like"/>
    <property type="match status" value="1"/>
</dbReference>
<evidence type="ECO:0000313" key="19">
    <source>
        <dbReference type="Proteomes" id="UP000606396"/>
    </source>
</evidence>
<keyword evidence="10" id="KW-0067">ATP-binding</keyword>
<evidence type="ECO:0000256" key="12">
    <source>
        <dbReference type="ARBA" id="ARBA00023012"/>
    </source>
</evidence>
<gene>
    <name evidence="18" type="ORF">H6G94_11245</name>
</gene>
<name>A0ABR8H8E3_NOSPU</name>
<dbReference type="SUPFAM" id="SSF158472">
    <property type="entry name" value="HAMP domain-like"/>
    <property type="match status" value="1"/>
</dbReference>
<keyword evidence="4" id="KW-1003">Cell membrane</keyword>
<keyword evidence="19" id="KW-1185">Reference proteome</keyword>
<dbReference type="EMBL" id="JACJTC010000007">
    <property type="protein sequence ID" value="MBD2611844.1"/>
    <property type="molecule type" value="Genomic_DNA"/>
</dbReference>
<evidence type="ECO:0000256" key="11">
    <source>
        <dbReference type="ARBA" id="ARBA00022989"/>
    </source>
</evidence>
<keyword evidence="7 15" id="KW-0812">Transmembrane</keyword>
<evidence type="ECO:0000256" key="9">
    <source>
        <dbReference type="ARBA" id="ARBA00022777"/>
    </source>
</evidence>
<reference evidence="18 19" key="1">
    <citation type="journal article" date="2020" name="ISME J.">
        <title>Comparative genomics reveals insights into cyanobacterial evolution and habitat adaptation.</title>
        <authorList>
            <person name="Chen M.Y."/>
            <person name="Teng W.K."/>
            <person name="Zhao L."/>
            <person name="Hu C.X."/>
            <person name="Zhou Y.K."/>
            <person name="Han B.P."/>
            <person name="Song L.R."/>
            <person name="Shu W.S."/>
        </authorList>
    </citation>
    <scope>NUCLEOTIDE SEQUENCE [LARGE SCALE GENOMIC DNA]</scope>
    <source>
        <strain evidence="18 19">FACHB-252</strain>
    </source>
</reference>
<feature type="transmembrane region" description="Helical" evidence="15">
    <location>
        <begin position="350"/>
        <end position="368"/>
    </location>
</feature>
<keyword evidence="6" id="KW-0808">Transferase</keyword>
<dbReference type="SMART" id="SM00304">
    <property type="entry name" value="HAMP"/>
    <property type="match status" value="1"/>
</dbReference>
<evidence type="ECO:0000256" key="15">
    <source>
        <dbReference type="SAM" id="Phobius"/>
    </source>
</evidence>
<evidence type="ECO:0000256" key="8">
    <source>
        <dbReference type="ARBA" id="ARBA00022741"/>
    </source>
</evidence>
<dbReference type="InterPro" id="IPR003594">
    <property type="entry name" value="HATPase_dom"/>
</dbReference>
<dbReference type="SMART" id="SM00387">
    <property type="entry name" value="HATPase_c"/>
    <property type="match status" value="1"/>
</dbReference>
<dbReference type="InterPro" id="IPR004358">
    <property type="entry name" value="Sig_transdc_His_kin-like_C"/>
</dbReference>
<dbReference type="CDD" id="cd06225">
    <property type="entry name" value="HAMP"/>
    <property type="match status" value="1"/>
</dbReference>
<dbReference type="PROSITE" id="PS50885">
    <property type="entry name" value="HAMP"/>
    <property type="match status" value="1"/>
</dbReference>
<organism evidence="18 19">
    <name type="scientific">Nostoc punctiforme FACHB-252</name>
    <dbReference type="NCBI Taxonomy" id="1357509"/>
    <lineage>
        <taxon>Bacteria</taxon>
        <taxon>Bacillati</taxon>
        <taxon>Cyanobacteriota</taxon>
        <taxon>Cyanophyceae</taxon>
        <taxon>Nostocales</taxon>
        <taxon>Nostocaceae</taxon>
        <taxon>Nostoc</taxon>
    </lineage>
</organism>
<evidence type="ECO:0000256" key="3">
    <source>
        <dbReference type="ARBA" id="ARBA00012438"/>
    </source>
</evidence>
<keyword evidence="11 15" id="KW-1133">Transmembrane helix</keyword>